<evidence type="ECO:0000256" key="2">
    <source>
        <dbReference type="SAM" id="SignalP"/>
    </source>
</evidence>
<gene>
    <name evidence="3" type="ORF">TL10_21640</name>
</gene>
<comment type="caution">
    <text evidence="3">The sequence shown here is derived from an EMBL/GenBank/DDBJ whole genome shotgun (WGS) entry which is preliminary data.</text>
</comment>
<evidence type="ECO:0008006" key="5">
    <source>
        <dbReference type="Google" id="ProtNLM"/>
    </source>
</evidence>
<name>A0A0D1L9S1_9MYCO</name>
<dbReference type="Proteomes" id="UP000032221">
    <property type="component" value="Unassembled WGS sequence"/>
</dbReference>
<evidence type="ECO:0000256" key="1">
    <source>
        <dbReference type="SAM" id="MobiDB-lite"/>
    </source>
</evidence>
<accession>A0A0D1L9S1</accession>
<sequence>MSVGAATFGVASAVAGLISMPIAHADELTCSDGLVASEGTCVPPADGPAAPEAAQGPFSAPESSLDDPSLFTPPFELTEGEVASPGYNAGGGGHR</sequence>
<feature type="region of interest" description="Disordered" evidence="1">
    <location>
        <begin position="41"/>
        <end position="95"/>
    </location>
</feature>
<feature type="signal peptide" evidence="2">
    <location>
        <begin position="1"/>
        <end position="25"/>
    </location>
</feature>
<feature type="chain" id="PRO_5002232632" description="Intersectin-EH binding protein Ibp1" evidence="2">
    <location>
        <begin position="26"/>
        <end position="95"/>
    </location>
</feature>
<reference evidence="3 4" key="1">
    <citation type="submission" date="2015-01" db="EMBL/GenBank/DDBJ databases">
        <title>Genome sequence of Mycobacterium llatzerense and Mycobacterium immunogenum recovered from brain abscess.</title>
        <authorList>
            <person name="Greninger A.L."/>
            <person name="Langelier C."/>
            <person name="Cunningham G."/>
            <person name="Chiu C.Y."/>
            <person name="Miller S."/>
        </authorList>
    </citation>
    <scope>NUCLEOTIDE SEQUENCE [LARGE SCALE GENOMIC DNA]</scope>
    <source>
        <strain evidence="3 4">CLUC14</strain>
    </source>
</reference>
<dbReference type="AlphaFoldDB" id="A0A0D1L9S1"/>
<proteinExistence type="predicted"/>
<protein>
    <recommendedName>
        <fullName evidence="5">Intersectin-EH binding protein Ibp1</fullName>
    </recommendedName>
</protein>
<organism evidence="3 4">
    <name type="scientific">Mycolicibacterium llatzerense</name>
    <dbReference type="NCBI Taxonomy" id="280871"/>
    <lineage>
        <taxon>Bacteria</taxon>
        <taxon>Bacillati</taxon>
        <taxon>Actinomycetota</taxon>
        <taxon>Actinomycetes</taxon>
        <taxon>Mycobacteriales</taxon>
        <taxon>Mycobacteriaceae</taxon>
        <taxon>Mycolicibacterium</taxon>
    </lineage>
</organism>
<dbReference type="EMBL" id="JXST01000034">
    <property type="protein sequence ID" value="KIU14972.1"/>
    <property type="molecule type" value="Genomic_DNA"/>
</dbReference>
<evidence type="ECO:0000313" key="4">
    <source>
        <dbReference type="Proteomes" id="UP000032221"/>
    </source>
</evidence>
<keyword evidence="2" id="KW-0732">Signal</keyword>
<dbReference type="PATRIC" id="fig|280871.6.peg.4477"/>
<keyword evidence="4" id="KW-1185">Reference proteome</keyword>
<feature type="compositionally biased region" description="Low complexity" evidence="1">
    <location>
        <begin position="43"/>
        <end position="57"/>
    </location>
</feature>
<evidence type="ECO:0000313" key="3">
    <source>
        <dbReference type="EMBL" id="KIU14972.1"/>
    </source>
</evidence>
<dbReference type="STRING" id="280871.TL10_21640"/>